<dbReference type="CDD" id="cd02440">
    <property type="entry name" value="AdoMet_MTases"/>
    <property type="match status" value="1"/>
</dbReference>
<name>A0A0F9QDH9_9ZZZZ</name>
<dbReference type="Gene3D" id="3.40.50.150">
    <property type="entry name" value="Vaccinia Virus protein VP39"/>
    <property type="match status" value="1"/>
</dbReference>
<dbReference type="PANTHER" id="PTHR43591">
    <property type="entry name" value="METHYLTRANSFERASE"/>
    <property type="match status" value="1"/>
</dbReference>
<protein>
    <recommendedName>
        <fullName evidence="1">Methyltransferase type 11 domain-containing protein</fullName>
    </recommendedName>
</protein>
<dbReference type="InterPro" id="IPR013216">
    <property type="entry name" value="Methyltransf_11"/>
</dbReference>
<dbReference type="Pfam" id="PF08241">
    <property type="entry name" value="Methyltransf_11"/>
    <property type="match status" value="1"/>
</dbReference>
<dbReference type="PANTHER" id="PTHR43591:SF110">
    <property type="entry name" value="RHODANESE DOMAIN-CONTAINING PROTEIN"/>
    <property type="match status" value="1"/>
</dbReference>
<reference evidence="2" key="1">
    <citation type="journal article" date="2015" name="Nature">
        <title>Complex archaea that bridge the gap between prokaryotes and eukaryotes.</title>
        <authorList>
            <person name="Spang A."/>
            <person name="Saw J.H."/>
            <person name="Jorgensen S.L."/>
            <person name="Zaremba-Niedzwiedzka K."/>
            <person name="Martijn J."/>
            <person name="Lind A.E."/>
            <person name="van Eijk R."/>
            <person name="Schleper C."/>
            <person name="Guy L."/>
            <person name="Ettema T.J."/>
        </authorList>
    </citation>
    <scope>NUCLEOTIDE SEQUENCE</scope>
</reference>
<dbReference type="InterPro" id="IPR029063">
    <property type="entry name" value="SAM-dependent_MTases_sf"/>
</dbReference>
<sequence>MTISSETKLAFSDKYDDKHAKAYFDKHQAGIWRNLSNWRDHQVARKALKLAGDPQTILDVPCGTGRFWSLLAEQPLRQIYASDYSQQMIDTGMHYRDKSVTSRIKAFQASAFDIDAPDNFVDSIFCIRLIHHIGEKQDRLTLLKEFHRVTKSTVIISLWVDGNFKAWRRRKLEQKRSSRDYQNRFIIDRKTIEEEFEQSGFRVKASLDFLPKYAMWRTYVLEKI</sequence>
<feature type="domain" description="Methyltransferase type 11" evidence="1">
    <location>
        <begin position="58"/>
        <end position="153"/>
    </location>
</feature>
<proteinExistence type="predicted"/>
<organism evidence="2">
    <name type="scientific">marine sediment metagenome</name>
    <dbReference type="NCBI Taxonomy" id="412755"/>
    <lineage>
        <taxon>unclassified sequences</taxon>
        <taxon>metagenomes</taxon>
        <taxon>ecological metagenomes</taxon>
    </lineage>
</organism>
<dbReference type="GO" id="GO:0008757">
    <property type="term" value="F:S-adenosylmethionine-dependent methyltransferase activity"/>
    <property type="evidence" value="ECO:0007669"/>
    <property type="project" value="InterPro"/>
</dbReference>
<evidence type="ECO:0000313" key="2">
    <source>
        <dbReference type="EMBL" id="KKN42105.1"/>
    </source>
</evidence>
<comment type="caution">
    <text evidence="2">The sequence shown here is derived from an EMBL/GenBank/DDBJ whole genome shotgun (WGS) entry which is preliminary data.</text>
</comment>
<evidence type="ECO:0000259" key="1">
    <source>
        <dbReference type="Pfam" id="PF08241"/>
    </source>
</evidence>
<gene>
    <name evidence="2" type="ORF">LCGC14_0716580</name>
</gene>
<accession>A0A0F9QDH9</accession>
<dbReference type="SUPFAM" id="SSF53335">
    <property type="entry name" value="S-adenosyl-L-methionine-dependent methyltransferases"/>
    <property type="match status" value="1"/>
</dbReference>
<dbReference type="EMBL" id="LAZR01001604">
    <property type="protein sequence ID" value="KKN42105.1"/>
    <property type="molecule type" value="Genomic_DNA"/>
</dbReference>
<dbReference type="AlphaFoldDB" id="A0A0F9QDH9"/>